<proteinExistence type="predicted"/>
<name>A0AA86U1B4_9EUKA</name>
<protein>
    <submittedName>
        <fullName evidence="2">Hypothetical_protein</fullName>
    </submittedName>
</protein>
<dbReference type="AlphaFoldDB" id="A0AA86U1B4"/>
<evidence type="ECO:0000313" key="3">
    <source>
        <dbReference type="Proteomes" id="UP001642409"/>
    </source>
</evidence>
<sequence length="257" mass="29898">MASMCPPSHKGREQVTITFWLYSQRITQILHQRKKIYQQTSNYSAGKNFVDCSAFVRKNSISNEQILLLLIKENLDYIGFALRRALRRGIIDEQVLIILIKNNLGYTSFAASKSISNEQILVALAKSDQDYQKFALSKEFSDEHTLITLMKAEVNIKPFITAKNISNTQIINITQNSCLPLQDKFNLLQQILPVDIQQERENINNSLIKHEYDRVNDRVLKFVNYQQRELLMEIVFKEAVLQQKKNEMILLQMKQLS</sequence>
<evidence type="ECO:0000313" key="2">
    <source>
        <dbReference type="EMBL" id="CAL6060181.1"/>
    </source>
</evidence>
<reference evidence="2 3" key="2">
    <citation type="submission" date="2024-07" db="EMBL/GenBank/DDBJ databases">
        <authorList>
            <person name="Akdeniz Z."/>
        </authorList>
    </citation>
    <scope>NUCLEOTIDE SEQUENCE [LARGE SCALE GENOMIC DNA]</scope>
</reference>
<evidence type="ECO:0000313" key="1">
    <source>
        <dbReference type="EMBL" id="CAI9936519.1"/>
    </source>
</evidence>
<keyword evidence="3" id="KW-1185">Reference proteome</keyword>
<gene>
    <name evidence="1" type="ORF">HINF_LOCUS24164</name>
    <name evidence="2" type="ORF">HINF_LOCUS49101</name>
</gene>
<dbReference type="EMBL" id="CAXDID020000229">
    <property type="protein sequence ID" value="CAL6060181.1"/>
    <property type="molecule type" value="Genomic_DNA"/>
</dbReference>
<dbReference type="EMBL" id="CATOUU010000637">
    <property type="protein sequence ID" value="CAI9936519.1"/>
    <property type="molecule type" value="Genomic_DNA"/>
</dbReference>
<organism evidence="1">
    <name type="scientific">Hexamita inflata</name>
    <dbReference type="NCBI Taxonomy" id="28002"/>
    <lineage>
        <taxon>Eukaryota</taxon>
        <taxon>Metamonada</taxon>
        <taxon>Diplomonadida</taxon>
        <taxon>Hexamitidae</taxon>
        <taxon>Hexamitinae</taxon>
        <taxon>Hexamita</taxon>
    </lineage>
</organism>
<accession>A0AA86U1B4</accession>
<comment type="caution">
    <text evidence="1">The sequence shown here is derived from an EMBL/GenBank/DDBJ whole genome shotgun (WGS) entry which is preliminary data.</text>
</comment>
<reference evidence="1" key="1">
    <citation type="submission" date="2023-06" db="EMBL/GenBank/DDBJ databases">
        <authorList>
            <person name="Kurt Z."/>
        </authorList>
    </citation>
    <scope>NUCLEOTIDE SEQUENCE</scope>
</reference>
<dbReference type="Proteomes" id="UP001642409">
    <property type="component" value="Unassembled WGS sequence"/>
</dbReference>